<evidence type="ECO:0000313" key="2">
    <source>
        <dbReference type="Proteomes" id="UP000637578"/>
    </source>
</evidence>
<proteinExistence type="predicted"/>
<evidence type="ECO:0000313" key="1">
    <source>
        <dbReference type="EMBL" id="GGM58015.1"/>
    </source>
</evidence>
<dbReference type="AlphaFoldDB" id="A0A8J3C950"/>
<accession>A0A8J3C950</accession>
<comment type="caution">
    <text evidence="1">The sequence shown here is derived from an EMBL/GenBank/DDBJ whole genome shotgun (WGS) entry which is preliminary data.</text>
</comment>
<dbReference type="Pfam" id="PF11066">
    <property type="entry name" value="DUF2867"/>
    <property type="match status" value="1"/>
</dbReference>
<dbReference type="EMBL" id="BMMK01000013">
    <property type="protein sequence ID" value="GGM58015.1"/>
    <property type="molecule type" value="Genomic_DNA"/>
</dbReference>
<reference evidence="1" key="2">
    <citation type="submission" date="2020-09" db="EMBL/GenBank/DDBJ databases">
        <authorList>
            <person name="Sun Q."/>
            <person name="Zhou Y."/>
        </authorList>
    </citation>
    <scope>NUCLEOTIDE SEQUENCE</scope>
    <source>
        <strain evidence="1">CGMCC 4.5737</strain>
    </source>
</reference>
<reference evidence="1" key="1">
    <citation type="journal article" date="2014" name="Int. J. Syst. Evol. Microbiol.">
        <title>Complete genome sequence of Corynebacterium casei LMG S-19264T (=DSM 44701T), isolated from a smear-ripened cheese.</title>
        <authorList>
            <consortium name="US DOE Joint Genome Institute (JGI-PGF)"/>
            <person name="Walter F."/>
            <person name="Albersmeier A."/>
            <person name="Kalinowski J."/>
            <person name="Ruckert C."/>
        </authorList>
    </citation>
    <scope>NUCLEOTIDE SEQUENCE</scope>
    <source>
        <strain evidence="1">CGMCC 4.5737</strain>
    </source>
</reference>
<protein>
    <recommendedName>
        <fullName evidence="3">DUF2867 domain-containing protein</fullName>
    </recommendedName>
</protein>
<organism evidence="1 2">
    <name type="scientific">Longimycelium tulufanense</name>
    <dbReference type="NCBI Taxonomy" id="907463"/>
    <lineage>
        <taxon>Bacteria</taxon>
        <taxon>Bacillati</taxon>
        <taxon>Actinomycetota</taxon>
        <taxon>Actinomycetes</taxon>
        <taxon>Pseudonocardiales</taxon>
        <taxon>Pseudonocardiaceae</taxon>
        <taxon>Longimycelium</taxon>
    </lineage>
</organism>
<dbReference type="Proteomes" id="UP000637578">
    <property type="component" value="Unassembled WGS sequence"/>
</dbReference>
<keyword evidence="2" id="KW-1185">Reference proteome</keyword>
<name>A0A8J3C950_9PSEU</name>
<evidence type="ECO:0008006" key="3">
    <source>
        <dbReference type="Google" id="ProtNLM"/>
    </source>
</evidence>
<gene>
    <name evidence="1" type="ORF">GCM10012275_31520</name>
</gene>
<dbReference type="InterPro" id="IPR021295">
    <property type="entry name" value="DUF2867"/>
</dbReference>
<sequence>MTAPELARRALAATPGWVRALLRVRDILVRPFGLHTGSRAPTPEVEIEVGRELDAFIVLSVSDGEVLLGRDDRHLRFRTSFAIREGGRGREGVCTTVVTYNNIWGRLYHNAIKPFHGLIIRTVLARGACLP</sequence>